<dbReference type="RefSeq" id="WP_124763741.1">
    <property type="nucleotide sequence ID" value="NZ_JAFBDY010000003.1"/>
</dbReference>
<accession>A0A3N9UH35</accession>
<dbReference type="SUPFAM" id="SSF53271">
    <property type="entry name" value="PRTase-like"/>
    <property type="match status" value="1"/>
</dbReference>
<name>A0A3N9UH35_9BACI</name>
<dbReference type="PANTHER" id="PTHR47505">
    <property type="entry name" value="DNA UTILIZATION PROTEIN YHGH"/>
    <property type="match status" value="1"/>
</dbReference>
<evidence type="ECO:0000256" key="1">
    <source>
        <dbReference type="ARBA" id="ARBA00008007"/>
    </source>
</evidence>
<organism evidence="3 4">
    <name type="scientific">Lysinibacillus composti</name>
    <dbReference type="NCBI Taxonomy" id="720633"/>
    <lineage>
        <taxon>Bacteria</taxon>
        <taxon>Bacillati</taxon>
        <taxon>Bacillota</taxon>
        <taxon>Bacilli</taxon>
        <taxon>Bacillales</taxon>
        <taxon>Bacillaceae</taxon>
        <taxon>Lysinibacillus</taxon>
    </lineage>
</organism>
<comment type="similarity">
    <text evidence="1">Belongs to the ComF/GntX family.</text>
</comment>
<dbReference type="Pfam" id="PF00156">
    <property type="entry name" value="Pribosyltran"/>
    <property type="match status" value="1"/>
</dbReference>
<gene>
    <name evidence="3" type="ORF">EBB45_06750</name>
</gene>
<dbReference type="EMBL" id="RRCT01000004">
    <property type="protein sequence ID" value="RQW75439.1"/>
    <property type="molecule type" value="Genomic_DNA"/>
</dbReference>
<comment type="caution">
    <text evidence="3">The sequence shown here is derived from an EMBL/GenBank/DDBJ whole genome shotgun (WGS) entry which is preliminary data.</text>
</comment>
<evidence type="ECO:0000313" key="3">
    <source>
        <dbReference type="EMBL" id="RQW75439.1"/>
    </source>
</evidence>
<dbReference type="OrthoDB" id="9779910at2"/>
<evidence type="ECO:0000313" key="4">
    <source>
        <dbReference type="Proteomes" id="UP000274033"/>
    </source>
</evidence>
<dbReference type="AlphaFoldDB" id="A0A3N9UH35"/>
<evidence type="ECO:0000259" key="2">
    <source>
        <dbReference type="Pfam" id="PF00156"/>
    </source>
</evidence>
<dbReference type="InterPro" id="IPR000836">
    <property type="entry name" value="PRTase_dom"/>
</dbReference>
<sequence length="202" mass="23443">MKREVTNCLLCNAPLNEMITWKTLLTNAYPKMICQDCENKFELYPQTGDEEVIALYQYNEVMKDYLHLYKFMHDVVLAKVFRDHIHKSLTKKEAIIVPIPMHPVKLKERTFAHVDELLIAANINFEHFLDKITMETQGEKTREERITTPQIFKLKVSTDQVKDQDILLIDDIYTTGTTISHAKNLLLETGANSVTAFTLIRV</sequence>
<keyword evidence="4" id="KW-1185">Reference proteome</keyword>
<proteinExistence type="inferred from homology"/>
<dbReference type="InterPro" id="IPR029057">
    <property type="entry name" value="PRTase-like"/>
</dbReference>
<dbReference type="PANTHER" id="PTHR47505:SF1">
    <property type="entry name" value="DNA UTILIZATION PROTEIN YHGH"/>
    <property type="match status" value="1"/>
</dbReference>
<feature type="domain" description="Phosphoribosyltransferase" evidence="2">
    <location>
        <begin position="91"/>
        <end position="201"/>
    </location>
</feature>
<dbReference type="InterPro" id="IPR051910">
    <property type="entry name" value="ComF/GntX_DNA_util-trans"/>
</dbReference>
<reference evidence="3 4" key="1">
    <citation type="journal article" date="2013" name="J. Microbiol.">
        <title>Lysinibacillus chungkukjangi sp. nov., isolated from Chungkukjang, Korean fermented soybean food.</title>
        <authorList>
            <person name="Kim S.J."/>
            <person name="Jang Y.H."/>
            <person name="Hamada M."/>
            <person name="Ahn J.H."/>
            <person name="Weon H.Y."/>
            <person name="Suzuki K."/>
            <person name="Whang K.S."/>
            <person name="Kwon S.W."/>
        </authorList>
    </citation>
    <scope>NUCLEOTIDE SEQUENCE [LARGE SCALE GENOMIC DNA]</scope>
    <source>
        <strain evidence="3 4">MCCC 1A12701</strain>
    </source>
</reference>
<dbReference type="CDD" id="cd06223">
    <property type="entry name" value="PRTases_typeI"/>
    <property type="match status" value="1"/>
</dbReference>
<protein>
    <submittedName>
        <fullName evidence="3">ComF family protein</fullName>
    </submittedName>
</protein>
<dbReference type="Gene3D" id="3.40.50.2020">
    <property type="match status" value="1"/>
</dbReference>
<dbReference type="Proteomes" id="UP000274033">
    <property type="component" value="Unassembled WGS sequence"/>
</dbReference>